<name>A0A3B0TZC3_9ZZZZ</name>
<feature type="transmembrane region" description="Helical" evidence="8">
    <location>
        <begin position="180"/>
        <end position="199"/>
    </location>
</feature>
<proteinExistence type="inferred from homology"/>
<keyword evidence="6 8" id="KW-1133">Transmembrane helix</keyword>
<dbReference type="PANTHER" id="PTHR30433">
    <property type="entry name" value="CHEMOTAXIS PROTEIN MOTA"/>
    <property type="match status" value="1"/>
</dbReference>
<evidence type="ECO:0000256" key="2">
    <source>
        <dbReference type="ARBA" id="ARBA00008038"/>
    </source>
</evidence>
<keyword evidence="10" id="KW-0969">Cilium</keyword>
<keyword evidence="10" id="KW-0966">Cell projection</keyword>
<keyword evidence="5 8" id="KW-0812">Transmembrane</keyword>
<dbReference type="GO" id="GO:0006935">
    <property type="term" value="P:chemotaxis"/>
    <property type="evidence" value="ECO:0007669"/>
    <property type="project" value="InterPro"/>
</dbReference>
<sequence length="259" mass="27624">MDIATILGMLGGAVFIVVAILMGGSFSQFMDGPSVMIVIGGGVAVTLIRFPLSGVLQAFATGGKVAFTHKKAEPREIIEKTAEMGDIVRKSGPLGLENLELDEPNLKKGAQFIADGYDIKFIRDSMELARDQYLTRLSEGQRVFKSLGDAAPAFGMIGTLVGLVQMLANMDDPSKIGPAMAVALLTTLYGAVLANLVCLPISDKLTAKLGFEEINQTLIIDGIVAVRDGKSPALIREMLIAYLPEAQQHAMIEEEEKAA</sequence>
<dbReference type="InterPro" id="IPR002898">
    <property type="entry name" value="MotA_ExbB_proton_chnl"/>
</dbReference>
<dbReference type="GO" id="GO:0005886">
    <property type="term" value="C:plasma membrane"/>
    <property type="evidence" value="ECO:0007669"/>
    <property type="project" value="UniProtKB-SubCell"/>
</dbReference>
<keyword evidence="3" id="KW-0813">Transport</keyword>
<dbReference type="AlphaFoldDB" id="A0A3B0TZC3"/>
<evidence type="ECO:0000256" key="5">
    <source>
        <dbReference type="ARBA" id="ARBA00022692"/>
    </source>
</evidence>
<organism evidence="10">
    <name type="scientific">hydrothermal vent metagenome</name>
    <dbReference type="NCBI Taxonomy" id="652676"/>
    <lineage>
        <taxon>unclassified sequences</taxon>
        <taxon>metagenomes</taxon>
        <taxon>ecological metagenomes</taxon>
    </lineage>
</organism>
<evidence type="ECO:0000256" key="4">
    <source>
        <dbReference type="ARBA" id="ARBA00022475"/>
    </source>
</evidence>
<dbReference type="PROSITE" id="PS01307">
    <property type="entry name" value="MOTA"/>
    <property type="match status" value="1"/>
</dbReference>
<gene>
    <name evidence="10" type="ORF">MNBD_ALPHA12-1550</name>
</gene>
<dbReference type="InterPro" id="IPR047055">
    <property type="entry name" value="MotA-like"/>
</dbReference>
<evidence type="ECO:0000259" key="9">
    <source>
        <dbReference type="Pfam" id="PF01618"/>
    </source>
</evidence>
<feature type="transmembrane region" description="Helical" evidence="8">
    <location>
        <begin position="150"/>
        <end position="168"/>
    </location>
</feature>
<dbReference type="InterPro" id="IPR000540">
    <property type="entry name" value="Flag_MotA_CS"/>
</dbReference>
<dbReference type="GO" id="GO:0071978">
    <property type="term" value="P:bacterial-type flagellum-dependent swarming motility"/>
    <property type="evidence" value="ECO:0007669"/>
    <property type="project" value="InterPro"/>
</dbReference>
<dbReference type="Pfam" id="PF01618">
    <property type="entry name" value="MotA_ExbB"/>
    <property type="match status" value="1"/>
</dbReference>
<keyword evidence="10" id="KW-0282">Flagellum</keyword>
<keyword evidence="4" id="KW-1003">Cell membrane</keyword>
<evidence type="ECO:0000256" key="7">
    <source>
        <dbReference type="ARBA" id="ARBA00023136"/>
    </source>
</evidence>
<keyword evidence="7 8" id="KW-0472">Membrane</keyword>
<feature type="domain" description="MotA/TolQ/ExbB proton channel" evidence="9">
    <location>
        <begin position="101"/>
        <end position="209"/>
    </location>
</feature>
<dbReference type="EMBL" id="UOEO01000117">
    <property type="protein sequence ID" value="VAW19712.1"/>
    <property type="molecule type" value="Genomic_DNA"/>
</dbReference>
<reference evidence="10" key="1">
    <citation type="submission" date="2018-06" db="EMBL/GenBank/DDBJ databases">
        <authorList>
            <person name="Zhirakovskaya E."/>
        </authorList>
    </citation>
    <scope>NUCLEOTIDE SEQUENCE</scope>
</reference>
<evidence type="ECO:0000313" key="10">
    <source>
        <dbReference type="EMBL" id="VAW19712.1"/>
    </source>
</evidence>
<accession>A0A3B0TZC3</accession>
<evidence type="ECO:0000256" key="3">
    <source>
        <dbReference type="ARBA" id="ARBA00022448"/>
    </source>
</evidence>
<comment type="subcellular location">
    <subcellularLocation>
        <location evidence="1">Cell membrane</location>
        <topology evidence="1">Multi-pass membrane protein</topology>
    </subcellularLocation>
</comment>
<feature type="transmembrane region" description="Helical" evidence="8">
    <location>
        <begin position="32"/>
        <end position="52"/>
    </location>
</feature>
<evidence type="ECO:0000256" key="1">
    <source>
        <dbReference type="ARBA" id="ARBA00004651"/>
    </source>
</evidence>
<comment type="similarity">
    <text evidence="2">Belongs to the MotA family.</text>
</comment>
<protein>
    <submittedName>
        <fullName evidence="10">Flagellar motor rotation protein MotA</fullName>
    </submittedName>
</protein>
<dbReference type="PANTHER" id="PTHR30433:SF2">
    <property type="entry name" value="MOTILITY PROTEIN A"/>
    <property type="match status" value="1"/>
</dbReference>
<feature type="transmembrane region" description="Helical" evidence="8">
    <location>
        <begin position="7"/>
        <end position="26"/>
    </location>
</feature>
<evidence type="ECO:0000256" key="8">
    <source>
        <dbReference type="SAM" id="Phobius"/>
    </source>
</evidence>
<evidence type="ECO:0000256" key="6">
    <source>
        <dbReference type="ARBA" id="ARBA00022989"/>
    </source>
</evidence>